<protein>
    <submittedName>
        <fullName evidence="1">Uncharacterized protein</fullName>
    </submittedName>
</protein>
<dbReference type="EMBL" id="WJXA01000277">
    <property type="protein sequence ID" value="KAF7113532.1"/>
    <property type="molecule type" value="Genomic_DNA"/>
</dbReference>
<evidence type="ECO:0000313" key="1">
    <source>
        <dbReference type="EMBL" id="KAF7113532.1"/>
    </source>
</evidence>
<accession>A0A834FUW1</accession>
<reference evidence="1" key="1">
    <citation type="submission" date="2019-11" db="EMBL/GenBank/DDBJ databases">
        <authorList>
            <person name="Liu Y."/>
            <person name="Hou J."/>
            <person name="Li T.-Q."/>
            <person name="Guan C.-H."/>
            <person name="Wu X."/>
            <person name="Wu H.-Z."/>
            <person name="Ling F."/>
            <person name="Zhang R."/>
            <person name="Shi X.-G."/>
            <person name="Ren J.-P."/>
            <person name="Chen E.-F."/>
            <person name="Sun J.-M."/>
        </authorList>
    </citation>
    <scope>NUCLEOTIDE SEQUENCE</scope>
    <source>
        <strain evidence="1">Adult_tree_wgs_1</strain>
        <tissue evidence="1">Leaves</tissue>
    </source>
</reference>
<dbReference type="AlphaFoldDB" id="A0A834FUW1"/>
<organism evidence="1 2">
    <name type="scientific">Rhododendron simsii</name>
    <name type="common">Sims's rhododendron</name>
    <dbReference type="NCBI Taxonomy" id="118357"/>
    <lineage>
        <taxon>Eukaryota</taxon>
        <taxon>Viridiplantae</taxon>
        <taxon>Streptophyta</taxon>
        <taxon>Embryophyta</taxon>
        <taxon>Tracheophyta</taxon>
        <taxon>Spermatophyta</taxon>
        <taxon>Magnoliopsida</taxon>
        <taxon>eudicotyledons</taxon>
        <taxon>Gunneridae</taxon>
        <taxon>Pentapetalae</taxon>
        <taxon>asterids</taxon>
        <taxon>Ericales</taxon>
        <taxon>Ericaceae</taxon>
        <taxon>Ericoideae</taxon>
        <taxon>Rhodoreae</taxon>
        <taxon>Rhododendron</taxon>
    </lineage>
</organism>
<dbReference type="Proteomes" id="UP000626092">
    <property type="component" value="Unassembled WGS sequence"/>
</dbReference>
<comment type="caution">
    <text evidence="1">The sequence shown here is derived from an EMBL/GenBank/DDBJ whole genome shotgun (WGS) entry which is preliminary data.</text>
</comment>
<evidence type="ECO:0000313" key="2">
    <source>
        <dbReference type="Proteomes" id="UP000626092"/>
    </source>
</evidence>
<keyword evidence="2" id="KW-1185">Reference proteome</keyword>
<gene>
    <name evidence="1" type="ORF">RHSIM_RhsimUnG0117000</name>
</gene>
<name>A0A834FUW1_RHOSS</name>
<sequence length="180" mass="20166">MATQEKLGMVLAEDWSDDSFSSEDENEFSGAAKLFGCDAKEKLGMVPAADWSDDSYSSGDESEFSGVAKLFGCHGDRYMKPWMLAPCPAADDVYDSDSDRDMNDEEYRIYSDQVKKSDGFDVGVIPGVNMVGQIVPVPIDQKKRFYDYDLCSELAVDKNTDDISSLWKSWSWNFALSHKI</sequence>
<proteinExistence type="predicted"/>